<dbReference type="Proteomes" id="UP000287401">
    <property type="component" value="Unassembled WGS sequence"/>
</dbReference>
<comment type="caution">
    <text evidence="1">The sequence shown here is derived from an EMBL/GenBank/DDBJ whole genome shotgun (WGS) entry which is preliminary data.</text>
</comment>
<sequence length="101" mass="11895">MKRYDAAVKQYDREVAQAVRKHSGQFNDLTPELAKYLCEVWISAELQLDDEVWWVDRPSARKREARANLIVEIAEELEEAKPLRALGDKRTYRSQERKFDG</sequence>
<gene>
    <name evidence="1" type="ORF">DAH51_26880</name>
</gene>
<name>A0A430BBE5_SPHYA</name>
<evidence type="ECO:0000313" key="1">
    <source>
        <dbReference type="EMBL" id="RSU45854.1"/>
    </source>
</evidence>
<proteinExistence type="predicted"/>
<reference evidence="1 2" key="1">
    <citation type="submission" date="2018-07" db="EMBL/GenBank/DDBJ databases">
        <title>Genomic and Epidemiologic Investigation of an Indolent Hospital Outbreak.</title>
        <authorList>
            <person name="Johnson R.C."/>
            <person name="Deming C."/>
            <person name="Conlan S."/>
            <person name="Zellmer C.J."/>
            <person name="Michelin A.V."/>
            <person name="Lee-Lin S."/>
            <person name="Thomas P.J."/>
            <person name="Park M."/>
            <person name="Weingarten R.A."/>
            <person name="Less J."/>
            <person name="Dekker J.P."/>
            <person name="Frank K.M."/>
            <person name="Musser K.A."/>
            <person name="Mcquiston J.R."/>
            <person name="Henderson D.K."/>
            <person name="Lau A.F."/>
            <person name="Palmore T.N."/>
            <person name="Segre J.A."/>
        </authorList>
    </citation>
    <scope>NUCLEOTIDE SEQUENCE [LARGE SCALE GENOMIC DNA]</scope>
    <source>
        <strain evidence="1 2">SK-NIH.Env6_1116</strain>
    </source>
</reference>
<dbReference type="AlphaFoldDB" id="A0A430BBE5"/>
<accession>A0A430BBE5</accession>
<organism evidence="1 2">
    <name type="scientific">Sphingobium yanoikuyae</name>
    <name type="common">Sphingomonas yanoikuyae</name>
    <dbReference type="NCBI Taxonomy" id="13690"/>
    <lineage>
        <taxon>Bacteria</taxon>
        <taxon>Pseudomonadati</taxon>
        <taxon>Pseudomonadota</taxon>
        <taxon>Alphaproteobacteria</taxon>
        <taxon>Sphingomonadales</taxon>
        <taxon>Sphingomonadaceae</taxon>
        <taxon>Sphingobium</taxon>
    </lineage>
</organism>
<evidence type="ECO:0000313" key="2">
    <source>
        <dbReference type="Proteomes" id="UP000287401"/>
    </source>
</evidence>
<dbReference type="EMBL" id="QRAL01000068">
    <property type="protein sequence ID" value="RSU45854.1"/>
    <property type="molecule type" value="Genomic_DNA"/>
</dbReference>
<protein>
    <submittedName>
        <fullName evidence="1">Uncharacterized protein</fullName>
    </submittedName>
</protein>